<protein>
    <submittedName>
        <fullName evidence="1">N-Acetylneuraminate cytidylyltransferase</fullName>
    </submittedName>
</protein>
<reference evidence="2" key="1">
    <citation type="journal article" date="2014" name="Genome">
        <title>Draft Genome Sequences of Three Strains of Bacteroides pyogenes Isolated from a Cat and Swine.</title>
        <authorList>
            <person name="Sakamoto M."/>
            <person name="Oshima K."/>
            <person name="Suda W."/>
            <person name="Kitamura K."/>
            <person name="Iida T."/>
            <person name="Hattori M."/>
            <person name="Ohkuma M."/>
        </authorList>
    </citation>
    <scope>NUCLEOTIDE SEQUENCE [LARGE SCALE GENOMIC DNA]</scope>
    <source>
        <strain evidence="2">JCM 6294</strain>
    </source>
</reference>
<evidence type="ECO:0000313" key="1">
    <source>
        <dbReference type="EMBL" id="GAE20250.1"/>
    </source>
</evidence>
<dbReference type="Gene3D" id="3.40.50.1110">
    <property type="entry name" value="SGNH hydrolase"/>
    <property type="match status" value="1"/>
</dbReference>
<dbReference type="GO" id="GO:0016779">
    <property type="term" value="F:nucleotidyltransferase activity"/>
    <property type="evidence" value="ECO:0007669"/>
    <property type="project" value="UniProtKB-KW"/>
</dbReference>
<gene>
    <name evidence="1" type="ORF">JCM6294_3415</name>
</gene>
<dbReference type="AlphaFoldDB" id="W4PKL2"/>
<keyword evidence="1" id="KW-0808">Transferase</keyword>
<dbReference type="Proteomes" id="UP000018842">
    <property type="component" value="Unassembled WGS sequence"/>
</dbReference>
<comment type="caution">
    <text evidence="1">The sequence shown here is derived from an EMBL/GenBank/DDBJ whole genome shotgun (WGS) entry which is preliminary data.</text>
</comment>
<name>W4PKL2_9BACE</name>
<dbReference type="GO" id="GO:0016788">
    <property type="term" value="F:hydrolase activity, acting on ester bonds"/>
    <property type="evidence" value="ECO:0007669"/>
    <property type="project" value="UniProtKB-ARBA"/>
</dbReference>
<organism evidence="1 2">
    <name type="scientific">Bacteroides pyogenes DSM 20611 = JCM 6294</name>
    <dbReference type="NCBI Taxonomy" id="1121100"/>
    <lineage>
        <taxon>Bacteria</taxon>
        <taxon>Pseudomonadati</taxon>
        <taxon>Bacteroidota</taxon>
        <taxon>Bacteroidia</taxon>
        <taxon>Bacteroidales</taxon>
        <taxon>Bacteroidaceae</taxon>
        <taxon>Bacteroides</taxon>
    </lineage>
</organism>
<dbReference type="SUPFAM" id="SSF52266">
    <property type="entry name" value="SGNH hydrolase"/>
    <property type="match status" value="1"/>
</dbReference>
<sequence length="38" mass="4325">MDGATGKMKAEYTNDGLHLLGKGYLKWVEIVKPYVNKR</sequence>
<keyword evidence="1" id="KW-0548">Nucleotidyltransferase</keyword>
<evidence type="ECO:0000313" key="2">
    <source>
        <dbReference type="Proteomes" id="UP000018842"/>
    </source>
</evidence>
<dbReference type="InterPro" id="IPR036514">
    <property type="entry name" value="SGNH_hydro_sf"/>
</dbReference>
<accession>W4PKL2</accession>
<proteinExistence type="predicted"/>
<dbReference type="EMBL" id="BAIR01000042">
    <property type="protein sequence ID" value="GAE20250.1"/>
    <property type="molecule type" value="Genomic_DNA"/>
</dbReference>